<organism evidence="1 2">
    <name type="scientific">Sedimentitalea xiamensis</name>
    <dbReference type="NCBI Taxonomy" id="3050037"/>
    <lineage>
        <taxon>Bacteria</taxon>
        <taxon>Pseudomonadati</taxon>
        <taxon>Pseudomonadota</taxon>
        <taxon>Alphaproteobacteria</taxon>
        <taxon>Rhodobacterales</taxon>
        <taxon>Paracoccaceae</taxon>
        <taxon>Sedimentitalea</taxon>
    </lineage>
</organism>
<dbReference type="Proteomes" id="UP001227126">
    <property type="component" value="Unassembled WGS sequence"/>
</dbReference>
<sequence>MQDTDNGKVRRLAGGTEGSQVAENAVEVLIRALRAVDTNFPVE</sequence>
<reference evidence="1 2" key="1">
    <citation type="submission" date="2023-05" db="EMBL/GenBank/DDBJ databases">
        <title>Sedimentitalea sp. nov. JM2-8.</title>
        <authorList>
            <person name="Huang J."/>
        </authorList>
    </citation>
    <scope>NUCLEOTIDE SEQUENCE [LARGE SCALE GENOMIC DNA]</scope>
    <source>
        <strain evidence="1 2">JM2-8</strain>
    </source>
</reference>
<dbReference type="EMBL" id="JASNJE010000047">
    <property type="protein sequence ID" value="MDK3075696.1"/>
    <property type="molecule type" value="Genomic_DNA"/>
</dbReference>
<gene>
    <name evidence="1" type="ORF">QO034_21755</name>
</gene>
<proteinExistence type="predicted"/>
<name>A0ABT7FKP2_9RHOB</name>
<protein>
    <submittedName>
        <fullName evidence="1">Uncharacterized protein</fullName>
    </submittedName>
</protein>
<dbReference type="RefSeq" id="WP_284487616.1">
    <property type="nucleotide sequence ID" value="NZ_JASNJE010000047.1"/>
</dbReference>
<evidence type="ECO:0000313" key="2">
    <source>
        <dbReference type="Proteomes" id="UP001227126"/>
    </source>
</evidence>
<accession>A0ABT7FKP2</accession>
<comment type="caution">
    <text evidence="1">The sequence shown here is derived from an EMBL/GenBank/DDBJ whole genome shotgun (WGS) entry which is preliminary data.</text>
</comment>
<keyword evidence="2" id="KW-1185">Reference proteome</keyword>
<evidence type="ECO:0000313" key="1">
    <source>
        <dbReference type="EMBL" id="MDK3075696.1"/>
    </source>
</evidence>